<reference evidence="1 2" key="1">
    <citation type="submission" date="2015-12" db="EMBL/GenBank/DDBJ databases">
        <title>Genome sequence of Aneurinibacillus soli.</title>
        <authorList>
            <person name="Lee J.S."/>
            <person name="Lee K.C."/>
            <person name="Kim K.K."/>
            <person name="Lee B.W."/>
        </authorList>
    </citation>
    <scope>NUCLEOTIDE SEQUENCE [LARGE SCALE GENOMIC DNA]</scope>
    <source>
        <strain evidence="1 2">CB4</strain>
    </source>
</reference>
<keyword evidence="2" id="KW-1185">Reference proteome</keyword>
<gene>
    <name evidence="1" type="ORF">CB4_02350</name>
</gene>
<evidence type="ECO:0000313" key="2">
    <source>
        <dbReference type="Proteomes" id="UP000217696"/>
    </source>
</evidence>
<dbReference type="OrthoDB" id="3034574at2"/>
<name>A0A0U5B1L5_9BACL</name>
<accession>A0A0U5B1L5</accession>
<protein>
    <submittedName>
        <fullName evidence="1">Uncharacterized protein</fullName>
    </submittedName>
</protein>
<proteinExistence type="predicted"/>
<dbReference type="AlphaFoldDB" id="A0A0U5B1L5"/>
<dbReference type="EMBL" id="AP017312">
    <property type="protein sequence ID" value="BAU28176.1"/>
    <property type="molecule type" value="Genomic_DNA"/>
</dbReference>
<dbReference type="KEGG" id="asoc:CB4_02350"/>
<organism evidence="1 2">
    <name type="scientific">Aneurinibacillus soli</name>
    <dbReference type="NCBI Taxonomy" id="1500254"/>
    <lineage>
        <taxon>Bacteria</taxon>
        <taxon>Bacillati</taxon>
        <taxon>Bacillota</taxon>
        <taxon>Bacilli</taxon>
        <taxon>Bacillales</taxon>
        <taxon>Paenibacillaceae</taxon>
        <taxon>Aneurinibacillus group</taxon>
        <taxon>Aneurinibacillus</taxon>
    </lineage>
</organism>
<dbReference type="Proteomes" id="UP000217696">
    <property type="component" value="Chromosome"/>
</dbReference>
<dbReference type="RefSeq" id="WP_096465952.1">
    <property type="nucleotide sequence ID" value="NZ_AP017312.1"/>
</dbReference>
<sequence length="283" mass="31206">MGYKFLSGTCLVSNIYETFTGLLAAAGWQNISSKPATDYEVWYSSGGQGNKRLIIQLRKDSNSNVGYRFIADYTPGAAGGGGTIQRTTAGWRSCRFFSNAFASSYPQSNQVSYKYHANKDRLIFYCEATYLDVTMYNGVIYLGSPDVMYHNEPGSKSLCLLAGGNYSYSNYYGDISDALDGRITSSDTIYCSPTYIGGSYTDITKSPSPQGNYVFTPHYVKDGNNDLRGKLTGLYIIYAKGALHGDIVKIGTRSFYLAMMTGSYGFFRTSTVAEYITFLAFEV</sequence>
<evidence type="ECO:0000313" key="1">
    <source>
        <dbReference type="EMBL" id="BAU28176.1"/>
    </source>
</evidence>